<keyword evidence="6" id="KW-1185">Reference proteome</keyword>
<evidence type="ECO:0000256" key="1">
    <source>
        <dbReference type="ARBA" id="ARBA00022722"/>
    </source>
</evidence>
<dbReference type="EMBL" id="CAXKWB010012768">
    <property type="protein sequence ID" value="CAL4105430.1"/>
    <property type="molecule type" value="Genomic_DNA"/>
</dbReference>
<dbReference type="InterPro" id="IPR013520">
    <property type="entry name" value="Ribonucl_H"/>
</dbReference>
<keyword evidence="3" id="KW-0269">Exonuclease</keyword>
<dbReference type="Proteomes" id="UP001497623">
    <property type="component" value="Unassembled WGS sequence"/>
</dbReference>
<dbReference type="SMART" id="SM00479">
    <property type="entry name" value="EXOIII"/>
    <property type="match status" value="1"/>
</dbReference>
<dbReference type="InterPro" id="IPR051274">
    <property type="entry name" value="3-5_Exoribonuclease"/>
</dbReference>
<evidence type="ECO:0000256" key="3">
    <source>
        <dbReference type="ARBA" id="ARBA00022839"/>
    </source>
</evidence>
<proteinExistence type="predicted"/>
<accession>A0AAV2QZQ5</accession>
<reference evidence="5 6" key="1">
    <citation type="submission" date="2024-05" db="EMBL/GenBank/DDBJ databases">
        <authorList>
            <person name="Wallberg A."/>
        </authorList>
    </citation>
    <scope>NUCLEOTIDE SEQUENCE [LARGE SCALE GENOMIC DNA]</scope>
</reference>
<protein>
    <recommendedName>
        <fullName evidence="4">Exonuclease domain-containing protein</fullName>
    </recommendedName>
</protein>
<dbReference type="InterPro" id="IPR036397">
    <property type="entry name" value="RNaseH_sf"/>
</dbReference>
<organism evidence="5 6">
    <name type="scientific">Meganyctiphanes norvegica</name>
    <name type="common">Northern krill</name>
    <name type="synonym">Thysanopoda norvegica</name>
    <dbReference type="NCBI Taxonomy" id="48144"/>
    <lineage>
        <taxon>Eukaryota</taxon>
        <taxon>Metazoa</taxon>
        <taxon>Ecdysozoa</taxon>
        <taxon>Arthropoda</taxon>
        <taxon>Crustacea</taxon>
        <taxon>Multicrustacea</taxon>
        <taxon>Malacostraca</taxon>
        <taxon>Eumalacostraca</taxon>
        <taxon>Eucarida</taxon>
        <taxon>Euphausiacea</taxon>
        <taxon>Euphausiidae</taxon>
        <taxon>Meganyctiphanes</taxon>
    </lineage>
</organism>
<gene>
    <name evidence="5" type="ORF">MNOR_LOCUS18089</name>
</gene>
<dbReference type="InterPro" id="IPR047201">
    <property type="entry name" value="ERI-1_3'hExo-like"/>
</dbReference>
<dbReference type="SUPFAM" id="SSF53098">
    <property type="entry name" value="Ribonuclease H-like"/>
    <property type="match status" value="1"/>
</dbReference>
<dbReference type="Pfam" id="PF00929">
    <property type="entry name" value="RNase_T"/>
    <property type="match status" value="1"/>
</dbReference>
<dbReference type="PANTHER" id="PTHR23044:SF61">
    <property type="entry name" value="3'-5' EXORIBONUCLEASE 1-RELATED"/>
    <property type="match status" value="1"/>
</dbReference>
<dbReference type="AlphaFoldDB" id="A0AAV2QZQ5"/>
<dbReference type="GO" id="GO:0003676">
    <property type="term" value="F:nucleic acid binding"/>
    <property type="evidence" value="ECO:0007669"/>
    <property type="project" value="InterPro"/>
</dbReference>
<evidence type="ECO:0000313" key="5">
    <source>
        <dbReference type="EMBL" id="CAL4105430.1"/>
    </source>
</evidence>
<comment type="caution">
    <text evidence="5">The sequence shown here is derived from an EMBL/GenBank/DDBJ whole genome shotgun (WGS) entry which is preliminary data.</text>
</comment>
<dbReference type="PANTHER" id="PTHR23044">
    <property type="entry name" value="3'-5' EXONUCLEASE ERI1-RELATED"/>
    <property type="match status" value="1"/>
</dbReference>
<dbReference type="GO" id="GO:0000175">
    <property type="term" value="F:3'-5'-RNA exonuclease activity"/>
    <property type="evidence" value="ECO:0007669"/>
    <property type="project" value="InterPro"/>
</dbReference>
<name>A0AAV2QZQ5_MEGNR</name>
<feature type="domain" description="Exonuclease" evidence="4">
    <location>
        <begin position="14"/>
        <end position="198"/>
    </location>
</feature>
<dbReference type="InterPro" id="IPR012337">
    <property type="entry name" value="RNaseH-like_sf"/>
</dbReference>
<evidence type="ECO:0000256" key="2">
    <source>
        <dbReference type="ARBA" id="ARBA00022801"/>
    </source>
</evidence>
<dbReference type="CDD" id="cd06133">
    <property type="entry name" value="ERI-1_3'hExo_like"/>
    <property type="match status" value="1"/>
</dbReference>
<sequence length="206" mass="23793">MPDDHKMQEQFFDYFLVLDFEATCEENKQMDPQEIIEWSVFKVNAKTYTVDGTFHEFIKPRHNPELTQFCKTLTTITQEMVNAGVSFPTALQNFETWMENDVGLDKRFVIVTCGDWDLKTMLPKQCRNEKMQLPEYCKSWLNIKKAYGEFAGITGFIKENSVMMSGLGLTHEGIEHRATDDCMNISNILRTLAERGYVFAVTGKAK</sequence>
<evidence type="ECO:0000313" key="6">
    <source>
        <dbReference type="Proteomes" id="UP001497623"/>
    </source>
</evidence>
<evidence type="ECO:0000259" key="4">
    <source>
        <dbReference type="SMART" id="SM00479"/>
    </source>
</evidence>
<keyword evidence="2" id="KW-0378">Hydrolase</keyword>
<keyword evidence="1" id="KW-0540">Nuclease</keyword>
<dbReference type="Gene3D" id="3.30.420.10">
    <property type="entry name" value="Ribonuclease H-like superfamily/Ribonuclease H"/>
    <property type="match status" value="1"/>
</dbReference>